<name>A0A3M6U4U9_POCDA</name>
<keyword evidence="1" id="KW-0175">Coiled coil</keyword>
<keyword evidence="3" id="KW-1185">Reference proteome</keyword>
<sequence>MATAFTYTPEELNYFRICYVVTDIITDGLRIIFKQEWDKRHKTKFGEWKDEYQNGCDFWDGETDENRERNDQMLKTMKKGNTAQWDCSMLFYAILHSDCIGKWHDPRLELSIKSNVCKLRNVRNYVFAHVKGSKLSDKRFHEALTKAETAFHDLDLPTCKISEVQNQKNFPTKELNEVAMKFEKLKQKYEEKEKELQQKEEQRLALEEQLHSDVSPFCILPAKPSHDIAPREFGVGEVLKNLKTLKGANDGLSTLYLSGNPGSGKSQLARLAAKRFYDEVKERARTCSS</sequence>
<accession>A0A3M6U4U9</accession>
<reference evidence="2 3" key="1">
    <citation type="journal article" date="2018" name="Sci. Rep.">
        <title>Comparative analysis of the Pocillopora damicornis genome highlights role of immune system in coral evolution.</title>
        <authorList>
            <person name="Cunning R."/>
            <person name="Bay R.A."/>
            <person name="Gillette P."/>
            <person name="Baker A.C."/>
            <person name="Traylor-Knowles N."/>
        </authorList>
    </citation>
    <scope>NUCLEOTIDE SEQUENCE [LARGE SCALE GENOMIC DNA]</scope>
    <source>
        <strain evidence="2">RSMAS</strain>
        <tissue evidence="2">Whole animal</tissue>
    </source>
</reference>
<feature type="coiled-coil region" evidence="1">
    <location>
        <begin position="172"/>
        <end position="209"/>
    </location>
</feature>
<evidence type="ECO:0000313" key="2">
    <source>
        <dbReference type="EMBL" id="RMX48597.1"/>
    </source>
</evidence>
<dbReference type="Proteomes" id="UP000275408">
    <property type="component" value="Unassembled WGS sequence"/>
</dbReference>
<dbReference type="EMBL" id="RCHS01002247">
    <property type="protein sequence ID" value="RMX48597.1"/>
    <property type="molecule type" value="Genomic_DNA"/>
</dbReference>
<proteinExistence type="predicted"/>
<gene>
    <name evidence="2" type="ORF">pdam_00017127</name>
</gene>
<organism evidence="2 3">
    <name type="scientific">Pocillopora damicornis</name>
    <name type="common">Cauliflower coral</name>
    <name type="synonym">Millepora damicornis</name>
    <dbReference type="NCBI Taxonomy" id="46731"/>
    <lineage>
        <taxon>Eukaryota</taxon>
        <taxon>Metazoa</taxon>
        <taxon>Cnidaria</taxon>
        <taxon>Anthozoa</taxon>
        <taxon>Hexacorallia</taxon>
        <taxon>Scleractinia</taxon>
        <taxon>Astrocoeniina</taxon>
        <taxon>Pocilloporidae</taxon>
        <taxon>Pocillopora</taxon>
    </lineage>
</organism>
<protein>
    <submittedName>
        <fullName evidence="2">Uncharacterized protein</fullName>
    </submittedName>
</protein>
<dbReference type="OrthoDB" id="5970227at2759"/>
<comment type="caution">
    <text evidence="2">The sequence shown here is derived from an EMBL/GenBank/DDBJ whole genome shotgun (WGS) entry which is preliminary data.</text>
</comment>
<evidence type="ECO:0000313" key="3">
    <source>
        <dbReference type="Proteomes" id="UP000275408"/>
    </source>
</evidence>
<evidence type="ECO:0000256" key="1">
    <source>
        <dbReference type="SAM" id="Coils"/>
    </source>
</evidence>
<dbReference type="AlphaFoldDB" id="A0A3M6U4U9"/>